<dbReference type="Pfam" id="PF08939">
    <property type="entry name" value="Bles03"/>
    <property type="match status" value="1"/>
</dbReference>
<dbReference type="Proteomes" id="UP000311382">
    <property type="component" value="Unassembled WGS sequence"/>
</dbReference>
<organism evidence="3 4">
    <name type="scientific">Rhodotorula diobovata</name>
    <dbReference type="NCBI Taxonomy" id="5288"/>
    <lineage>
        <taxon>Eukaryota</taxon>
        <taxon>Fungi</taxon>
        <taxon>Dikarya</taxon>
        <taxon>Basidiomycota</taxon>
        <taxon>Pucciniomycotina</taxon>
        <taxon>Microbotryomycetes</taxon>
        <taxon>Sporidiobolales</taxon>
        <taxon>Sporidiobolaceae</taxon>
        <taxon>Rhodotorula</taxon>
    </lineage>
</organism>
<dbReference type="PANTHER" id="PTHR31977:SF1">
    <property type="entry name" value="UPF0696 PROTEIN C11ORF68"/>
    <property type="match status" value="1"/>
</dbReference>
<evidence type="ECO:0000313" key="3">
    <source>
        <dbReference type="EMBL" id="TNY21477.1"/>
    </source>
</evidence>
<dbReference type="PANTHER" id="PTHR31977">
    <property type="entry name" value="UPF0696 PROTEIN C11ORF68"/>
    <property type="match status" value="1"/>
</dbReference>
<reference evidence="3 4" key="1">
    <citation type="submission" date="2019-03" db="EMBL/GenBank/DDBJ databases">
        <title>Rhodosporidium diobovatum UCD-FST 08-225 genome sequencing, assembly, and annotation.</title>
        <authorList>
            <person name="Fakankun I.U."/>
            <person name="Fristensky B."/>
            <person name="Levin D.B."/>
        </authorList>
    </citation>
    <scope>NUCLEOTIDE SEQUENCE [LARGE SCALE GENOMIC DNA]</scope>
    <source>
        <strain evidence="3 4">UCD-FST 08-225</strain>
    </source>
</reference>
<keyword evidence="4" id="KW-1185">Reference proteome</keyword>
<accession>A0A5C5FX22</accession>
<comment type="similarity">
    <text evidence="1">Belongs to the UPF0696 family.</text>
</comment>
<dbReference type="InterPro" id="IPR023398">
    <property type="entry name" value="TIF_eIF4e-like"/>
</dbReference>
<dbReference type="Gene3D" id="3.30.760.10">
    <property type="entry name" value="RNA Cap, Translation Initiation Factor Eif4e"/>
    <property type="match status" value="1"/>
</dbReference>
<gene>
    <name evidence="3" type="ORF">DMC30DRAFT_446091</name>
</gene>
<name>A0A5C5FX22_9BASI</name>
<dbReference type="OrthoDB" id="10067381at2759"/>
<feature type="region of interest" description="Disordered" evidence="2">
    <location>
        <begin position="262"/>
        <end position="288"/>
    </location>
</feature>
<protein>
    <submittedName>
        <fullName evidence="3">Uncharacterized protein</fullName>
    </submittedName>
</protein>
<dbReference type="AlphaFoldDB" id="A0A5C5FX22"/>
<dbReference type="STRING" id="5288.A0A5C5FX22"/>
<comment type="caution">
    <text evidence="3">The sequence shown here is derived from an EMBL/GenBank/DDBJ whole genome shotgun (WGS) entry which is preliminary data.</text>
</comment>
<sequence>MDFMHKDTIDAFLAKHKPSSGEVPGPWLWVRLPHADDTEGKAGEELGEEDDTYVKLTKEGQPLVDKMMARLDEIKETAPVRANKSKGLRSQKDLREETYEQFKADVKELAQKHHVLSGKWLFYPQSENVDFTWSKLVRAIVDKDGALAKTGHVHTAKVATTPKIEGERSSFVVCVYCDDSYDEDAVGDVFKVLVKDLSMTSQSFKPDVLTLLGIDSQHPSKLPVSLYKKTTFMTQDELNAQYEASSKAKKAKDKTLDEEVAAGAADGFDPVSESEDEQPRKKKVKTKK</sequence>
<proteinExistence type="inferred from homology"/>
<evidence type="ECO:0000256" key="2">
    <source>
        <dbReference type="SAM" id="MobiDB-lite"/>
    </source>
</evidence>
<dbReference type="InterPro" id="IPR015034">
    <property type="entry name" value="Bles03"/>
</dbReference>
<dbReference type="EMBL" id="SOZI01000042">
    <property type="protein sequence ID" value="TNY21477.1"/>
    <property type="molecule type" value="Genomic_DNA"/>
</dbReference>
<evidence type="ECO:0000256" key="1">
    <source>
        <dbReference type="ARBA" id="ARBA00010568"/>
    </source>
</evidence>
<dbReference type="SUPFAM" id="SSF55418">
    <property type="entry name" value="eIF4e-like"/>
    <property type="match status" value="1"/>
</dbReference>
<evidence type="ECO:0000313" key="4">
    <source>
        <dbReference type="Proteomes" id="UP000311382"/>
    </source>
</evidence>